<dbReference type="InterPro" id="IPR008930">
    <property type="entry name" value="Terpenoid_cyclase/PrenylTrfase"/>
</dbReference>
<accession>A0A445GYM2</accession>
<dbReference type="AlphaFoldDB" id="A0A445GYM2"/>
<keyword evidence="4" id="KW-0456">Lyase</keyword>
<dbReference type="PANTHER" id="PTHR31739">
    <property type="entry name" value="ENT-COPALYL DIPHOSPHATE SYNTHASE, CHLOROPLASTIC"/>
    <property type="match status" value="1"/>
</dbReference>
<dbReference type="InterPro" id="IPR005630">
    <property type="entry name" value="Terpene_synthase_metal-bd"/>
</dbReference>
<dbReference type="SUPFAM" id="SSF48239">
    <property type="entry name" value="Terpenoid cyclases/Protein prenyltransferases"/>
    <property type="match status" value="1"/>
</dbReference>
<organism evidence="7 8">
    <name type="scientific">Glycine soja</name>
    <name type="common">Wild soybean</name>
    <dbReference type="NCBI Taxonomy" id="3848"/>
    <lineage>
        <taxon>Eukaryota</taxon>
        <taxon>Viridiplantae</taxon>
        <taxon>Streptophyta</taxon>
        <taxon>Embryophyta</taxon>
        <taxon>Tracheophyta</taxon>
        <taxon>Spermatophyta</taxon>
        <taxon>Magnoliopsida</taxon>
        <taxon>eudicotyledons</taxon>
        <taxon>Gunneridae</taxon>
        <taxon>Pentapetalae</taxon>
        <taxon>rosids</taxon>
        <taxon>fabids</taxon>
        <taxon>Fabales</taxon>
        <taxon>Fabaceae</taxon>
        <taxon>Papilionoideae</taxon>
        <taxon>50 kb inversion clade</taxon>
        <taxon>NPAAA clade</taxon>
        <taxon>indigoferoid/millettioid clade</taxon>
        <taxon>Phaseoleae</taxon>
        <taxon>Glycine</taxon>
        <taxon>Glycine subgen. Soja</taxon>
    </lineage>
</organism>
<dbReference type="Gene3D" id="1.50.10.130">
    <property type="entry name" value="Terpene synthase, N-terminal domain"/>
    <property type="match status" value="1"/>
</dbReference>
<dbReference type="GO" id="GO:0010333">
    <property type="term" value="F:terpene synthase activity"/>
    <property type="evidence" value="ECO:0007669"/>
    <property type="project" value="InterPro"/>
</dbReference>
<keyword evidence="2" id="KW-0479">Metal-binding</keyword>
<evidence type="ECO:0000259" key="5">
    <source>
        <dbReference type="Pfam" id="PF01397"/>
    </source>
</evidence>
<dbReference type="Gene3D" id="1.10.600.10">
    <property type="entry name" value="Farnesyl Diphosphate Synthase"/>
    <property type="match status" value="2"/>
</dbReference>
<evidence type="ECO:0000313" key="7">
    <source>
        <dbReference type="EMBL" id="RZB66353.1"/>
    </source>
</evidence>
<feature type="domain" description="Terpene synthase N-terminal" evidence="5">
    <location>
        <begin position="61"/>
        <end position="183"/>
    </location>
</feature>
<dbReference type="SUPFAM" id="SSF48576">
    <property type="entry name" value="Terpenoid synthases"/>
    <property type="match status" value="1"/>
</dbReference>
<feature type="domain" description="Terpene synthase metal-binding" evidence="6">
    <location>
        <begin position="300"/>
        <end position="430"/>
    </location>
</feature>
<protein>
    <submittedName>
        <fullName evidence="7">Ent-kaur-16-ene synthase, chloroplastic isoform B</fullName>
    </submittedName>
</protein>
<dbReference type="EMBL" id="QZWG01000015">
    <property type="protein sequence ID" value="RZB66353.1"/>
    <property type="molecule type" value="Genomic_DNA"/>
</dbReference>
<name>A0A445GYM2_GLYSO</name>
<dbReference type="Pfam" id="PF01397">
    <property type="entry name" value="Terpene_synth"/>
    <property type="match status" value="1"/>
</dbReference>
<evidence type="ECO:0000256" key="2">
    <source>
        <dbReference type="ARBA" id="ARBA00022723"/>
    </source>
</evidence>
<evidence type="ECO:0000313" key="8">
    <source>
        <dbReference type="Proteomes" id="UP000289340"/>
    </source>
</evidence>
<keyword evidence="3" id="KW-0460">Magnesium</keyword>
<keyword evidence="8" id="KW-1185">Reference proteome</keyword>
<comment type="caution">
    <text evidence="7">The sequence shown here is derived from an EMBL/GenBank/DDBJ whole genome shotgun (WGS) entry which is preliminary data.</text>
</comment>
<evidence type="ECO:0000256" key="4">
    <source>
        <dbReference type="ARBA" id="ARBA00023239"/>
    </source>
</evidence>
<dbReference type="GO" id="GO:0009507">
    <property type="term" value="C:chloroplast"/>
    <property type="evidence" value="ECO:0007669"/>
    <property type="project" value="TreeGrafter"/>
</dbReference>
<evidence type="ECO:0000256" key="1">
    <source>
        <dbReference type="ARBA" id="ARBA00001946"/>
    </source>
</evidence>
<dbReference type="Pfam" id="PF03936">
    <property type="entry name" value="Terpene_synth_C"/>
    <property type="match status" value="1"/>
</dbReference>
<dbReference type="PANTHER" id="PTHR31739:SF3">
    <property type="entry name" value="ENT-KAUR-16-ENE SYNTHASE, CHLOROPLASTIC"/>
    <property type="match status" value="1"/>
</dbReference>
<dbReference type="GO" id="GO:0009686">
    <property type="term" value="P:gibberellin biosynthetic process"/>
    <property type="evidence" value="ECO:0007669"/>
    <property type="project" value="TreeGrafter"/>
</dbReference>
<proteinExistence type="predicted"/>
<evidence type="ECO:0000259" key="6">
    <source>
        <dbReference type="Pfam" id="PF03936"/>
    </source>
</evidence>
<dbReference type="InterPro" id="IPR001906">
    <property type="entry name" value="Terpene_synth_N"/>
</dbReference>
<reference evidence="7 8" key="1">
    <citation type="submission" date="2018-09" db="EMBL/GenBank/DDBJ databases">
        <title>A high-quality reference genome of wild soybean provides a powerful tool to mine soybean genomes.</title>
        <authorList>
            <person name="Xie M."/>
            <person name="Chung C.Y.L."/>
            <person name="Li M.-W."/>
            <person name="Wong F.-L."/>
            <person name="Chan T.-F."/>
            <person name="Lam H.-M."/>
        </authorList>
    </citation>
    <scope>NUCLEOTIDE SEQUENCE [LARGE SCALE GENOMIC DNA]</scope>
    <source>
        <strain evidence="8">cv. W05</strain>
        <tissue evidence="7">Hypocotyl of etiolated seedlings</tissue>
    </source>
</reference>
<dbReference type="Proteomes" id="UP000289340">
    <property type="component" value="Chromosome 15"/>
</dbReference>
<dbReference type="InterPro" id="IPR036965">
    <property type="entry name" value="Terpene_synth_N_sf"/>
</dbReference>
<dbReference type="InterPro" id="IPR008949">
    <property type="entry name" value="Isoprenoid_synthase_dom_sf"/>
</dbReference>
<evidence type="ECO:0000256" key="3">
    <source>
        <dbReference type="ARBA" id="ARBA00022842"/>
    </source>
</evidence>
<comment type="cofactor">
    <cofactor evidence="1">
        <name>Mg(2+)</name>
        <dbReference type="ChEBI" id="CHEBI:18420"/>
    </cofactor>
</comment>
<dbReference type="GO" id="GO:0000287">
    <property type="term" value="F:magnesium ion binding"/>
    <property type="evidence" value="ECO:0007669"/>
    <property type="project" value="InterPro"/>
</dbReference>
<gene>
    <name evidence="7" type="ORF">D0Y65_042119</name>
</gene>
<sequence>MPCLSHTSLLSAALLQLQSDYEARTLQLLAVSGVRHDTDTHVRVEFDVFDSSDNLSSGYICPLYMIDSLERLGVNHHFKEEIRSVLDEIFRYWIQGVENIFLDPTTCAMAFRMLRLNGYDVSSDPFYQYSEDKFAESLKGYLKDVGAVIELYRASQAIIHPDESIFVRQSLWTKHLLKQESSPYRLYADKLRRYVDLECGPDLANQKILKLAVEDFNICQSIHIEELKQLSRTSMERAGHTGSSVLPFCEYTLGVANASCLCFWIGSLFGYCYPHCYWNLQQKKHIWLIEFGSGRGENGVLTTVDDFFDVGGSEEEQVDLIQLVEKWDVDINTVCCSETVTIIFSSIHSTVCEIGEKSVNWQGHNVKNNVIKIWLNLIQSIYREAEWLRTKTVPTIDDYMQNAYISFALGPIILPALYLVGPKLSDEDAENHELNSLYKLRESEEGKLNVLPLHIAHGNGIITEEDAMEEMTGSINVKDASL</sequence>
<dbReference type="InterPro" id="IPR050148">
    <property type="entry name" value="Terpene_synthase-like"/>
</dbReference>